<dbReference type="AlphaFoldDB" id="A0AA38MCT8"/>
<organism evidence="2 3">
    <name type="scientific">Zophobas morio</name>
    <dbReference type="NCBI Taxonomy" id="2755281"/>
    <lineage>
        <taxon>Eukaryota</taxon>
        <taxon>Metazoa</taxon>
        <taxon>Ecdysozoa</taxon>
        <taxon>Arthropoda</taxon>
        <taxon>Hexapoda</taxon>
        <taxon>Insecta</taxon>
        <taxon>Pterygota</taxon>
        <taxon>Neoptera</taxon>
        <taxon>Endopterygota</taxon>
        <taxon>Coleoptera</taxon>
        <taxon>Polyphaga</taxon>
        <taxon>Cucujiformia</taxon>
        <taxon>Tenebrionidae</taxon>
        <taxon>Zophobas</taxon>
    </lineage>
</organism>
<evidence type="ECO:0000313" key="2">
    <source>
        <dbReference type="EMBL" id="KAJ3651562.1"/>
    </source>
</evidence>
<keyword evidence="1" id="KW-0732">Signal</keyword>
<evidence type="ECO:0000256" key="1">
    <source>
        <dbReference type="ARBA" id="ARBA00022729"/>
    </source>
</evidence>
<dbReference type="PANTHER" id="PTHR21112">
    <property type="entry name" value="CHEMOSENSORY PROTEIN A 29A-RELATED"/>
    <property type="match status" value="1"/>
</dbReference>
<keyword evidence="3" id="KW-1185">Reference proteome</keyword>
<dbReference type="Gene3D" id="2.70.220.10">
    <property type="entry name" value="Ganglioside GM2 activator"/>
    <property type="match status" value="1"/>
</dbReference>
<dbReference type="EMBL" id="JALNTZ010000005">
    <property type="protein sequence ID" value="KAJ3651562.1"/>
    <property type="molecule type" value="Genomic_DNA"/>
</dbReference>
<evidence type="ECO:0000313" key="3">
    <source>
        <dbReference type="Proteomes" id="UP001168821"/>
    </source>
</evidence>
<reference evidence="2" key="1">
    <citation type="journal article" date="2023" name="G3 (Bethesda)">
        <title>Whole genome assemblies of Zophobas morio and Tenebrio molitor.</title>
        <authorList>
            <person name="Kaur S."/>
            <person name="Stinson S.A."/>
            <person name="diCenzo G.C."/>
        </authorList>
    </citation>
    <scope>NUCLEOTIDE SEQUENCE</scope>
    <source>
        <strain evidence="2">QUZm001</strain>
    </source>
</reference>
<dbReference type="InterPro" id="IPR036846">
    <property type="entry name" value="GM2-AP_sf"/>
</dbReference>
<dbReference type="PANTHER" id="PTHR21112:SF0">
    <property type="entry name" value="CHEMOSENSORY PROTEIN A 29A-RELATED"/>
    <property type="match status" value="1"/>
</dbReference>
<gene>
    <name evidence="2" type="ORF">Zmor_017593</name>
</gene>
<sequence>MIPKYTIDLESGSLCPDNNQLEIPMRKFRIDRLDRTRRILSMDFSLAHPVNNNTAINFTLERWSQGAWLNVHTFPTKLNFCETITDLPVMVFRELYANFTKAIGLENRQHCNVPAGNYSARYPVYIASGEVPFWTGRFRSTFALNRIANDKKVFCGQNLVNLVEVPH</sequence>
<accession>A0AA38MCT8</accession>
<protein>
    <recommendedName>
        <fullName evidence="4">MD-2-related lipid-recognition domain-containing protein</fullName>
    </recommendedName>
</protein>
<dbReference type="Proteomes" id="UP001168821">
    <property type="component" value="Unassembled WGS sequence"/>
</dbReference>
<name>A0AA38MCT8_9CUCU</name>
<comment type="caution">
    <text evidence="2">The sequence shown here is derived from an EMBL/GenBank/DDBJ whole genome shotgun (WGS) entry which is preliminary data.</text>
</comment>
<proteinExistence type="predicted"/>
<evidence type="ECO:0008006" key="4">
    <source>
        <dbReference type="Google" id="ProtNLM"/>
    </source>
</evidence>